<protein>
    <submittedName>
        <fullName evidence="4">Carbohydrate kinase</fullName>
    </submittedName>
</protein>
<dbReference type="GO" id="GO:0033785">
    <property type="term" value="F:heptose 7-phosphate kinase activity"/>
    <property type="evidence" value="ECO:0007669"/>
    <property type="project" value="TreeGrafter"/>
</dbReference>
<sequence length="317" mass="35096">MPDSPLKDLRFLVVGDVMLDRYFWGDVERISPEAPVPVFNLKSVTMSLGGAANVANNLKGLGTKVELAGVVGQDNEAQEFLGLAKEKKIGTKAIIRDRGRPTTVKTRIIASSQQLLRIDAENTDTLSEESLSHLRKEIEALLPEIDALILSDYAKGILSSGELCRWLIGKAREFSLPVMVDPKGLFWRRYEGATCITPNLKELKEIAKEEGLYSSDMAKICEHLIRKYNLSFMLVTLGPEGMYLHHPEIKKRFPAQAREVYDVSGAGDTVIATLTAFYVAGYPLERVVNIANQAAGIVVGKVGTQPILWDELKSFIY</sequence>
<proteinExistence type="predicted"/>
<dbReference type="InterPro" id="IPR011611">
    <property type="entry name" value="PfkB_dom"/>
</dbReference>
<keyword evidence="2 4" id="KW-0418">Kinase</keyword>
<dbReference type="GO" id="GO:0033786">
    <property type="term" value="F:heptose-1-phosphate adenylyltransferase activity"/>
    <property type="evidence" value="ECO:0007669"/>
    <property type="project" value="TreeGrafter"/>
</dbReference>
<name>A0A177E4L7_9BACT</name>
<dbReference type="SUPFAM" id="SSF53613">
    <property type="entry name" value="Ribokinase-like"/>
    <property type="match status" value="1"/>
</dbReference>
<evidence type="ECO:0000313" key="4">
    <source>
        <dbReference type="EMBL" id="OAG26738.1"/>
    </source>
</evidence>
<dbReference type="GO" id="GO:0005829">
    <property type="term" value="C:cytosol"/>
    <property type="evidence" value="ECO:0007669"/>
    <property type="project" value="TreeGrafter"/>
</dbReference>
<dbReference type="PANTHER" id="PTHR46969">
    <property type="entry name" value="BIFUNCTIONAL PROTEIN HLDE"/>
    <property type="match status" value="1"/>
</dbReference>
<gene>
    <name evidence="4" type="ORF">TH606_10710</name>
</gene>
<keyword evidence="1" id="KW-0808">Transferase</keyword>
<dbReference type="InterPro" id="IPR029056">
    <property type="entry name" value="Ribokinase-like"/>
</dbReference>
<keyword evidence="5" id="KW-1185">Reference proteome</keyword>
<dbReference type="RefSeq" id="WP_068543911.1">
    <property type="nucleotide sequence ID" value="NZ_LSFI01000076.1"/>
</dbReference>
<accession>A0A177E4L7</accession>
<dbReference type="PANTHER" id="PTHR46969:SF1">
    <property type="entry name" value="BIFUNCTIONAL PROTEIN HLDE"/>
    <property type="match status" value="1"/>
</dbReference>
<dbReference type="STRING" id="1795632.TH606_10710"/>
<dbReference type="NCBIfam" id="TIGR02198">
    <property type="entry name" value="rfaE_dom_I"/>
    <property type="match status" value="1"/>
</dbReference>
<dbReference type="OrthoDB" id="9802794at2"/>
<dbReference type="GO" id="GO:0016773">
    <property type="term" value="F:phosphotransferase activity, alcohol group as acceptor"/>
    <property type="evidence" value="ECO:0007669"/>
    <property type="project" value="InterPro"/>
</dbReference>
<evidence type="ECO:0000256" key="2">
    <source>
        <dbReference type="ARBA" id="ARBA00022777"/>
    </source>
</evidence>
<dbReference type="EMBL" id="LSFI01000076">
    <property type="protein sequence ID" value="OAG26738.1"/>
    <property type="molecule type" value="Genomic_DNA"/>
</dbReference>
<dbReference type="Gene3D" id="3.40.1190.20">
    <property type="match status" value="1"/>
</dbReference>
<comment type="caution">
    <text evidence="4">The sequence shown here is derived from an EMBL/GenBank/DDBJ whole genome shotgun (WGS) entry which is preliminary data.</text>
</comment>
<feature type="domain" description="Carbohydrate kinase PfkB" evidence="3">
    <location>
        <begin position="12"/>
        <end position="307"/>
    </location>
</feature>
<dbReference type="CDD" id="cd01172">
    <property type="entry name" value="RfaE_like"/>
    <property type="match status" value="1"/>
</dbReference>
<evidence type="ECO:0000259" key="3">
    <source>
        <dbReference type="Pfam" id="PF00294"/>
    </source>
</evidence>
<organism evidence="4 5">
    <name type="scientific">Thermodesulfatator autotrophicus</name>
    <dbReference type="NCBI Taxonomy" id="1795632"/>
    <lineage>
        <taxon>Bacteria</taxon>
        <taxon>Pseudomonadati</taxon>
        <taxon>Thermodesulfobacteriota</taxon>
        <taxon>Thermodesulfobacteria</taxon>
        <taxon>Thermodesulfobacteriales</taxon>
        <taxon>Thermodesulfatatoraceae</taxon>
        <taxon>Thermodesulfatator</taxon>
    </lineage>
</organism>
<dbReference type="Pfam" id="PF00294">
    <property type="entry name" value="PfkB"/>
    <property type="match status" value="1"/>
</dbReference>
<reference evidence="4 5" key="1">
    <citation type="submission" date="2016-02" db="EMBL/GenBank/DDBJ databases">
        <title>Draft genome sequence of Thermodesulfatator sp. S606.</title>
        <authorList>
            <person name="Lai Q."/>
            <person name="Cao J."/>
            <person name="Dupont S."/>
            <person name="Shao Z."/>
            <person name="Jebbar M."/>
            <person name="Alain K."/>
        </authorList>
    </citation>
    <scope>NUCLEOTIDE SEQUENCE [LARGE SCALE GENOMIC DNA]</scope>
    <source>
        <strain evidence="4 5">S606</strain>
    </source>
</reference>
<dbReference type="Proteomes" id="UP000076964">
    <property type="component" value="Unassembled WGS sequence"/>
</dbReference>
<dbReference type="AlphaFoldDB" id="A0A177E4L7"/>
<dbReference type="InterPro" id="IPR011913">
    <property type="entry name" value="RfaE_dom_I"/>
</dbReference>
<evidence type="ECO:0000256" key="1">
    <source>
        <dbReference type="ARBA" id="ARBA00022679"/>
    </source>
</evidence>
<evidence type="ECO:0000313" key="5">
    <source>
        <dbReference type="Proteomes" id="UP000076964"/>
    </source>
</evidence>